<sequence>MATLIIIILVIILVLVIFRRTKQRRLNAEPAASPPNTAQETSPKYGNPVFDDSDTNTYQDLNTDTPNYQNRTEPHTYQDLKKPNIDVNYQNVTKSDPGDTYEEI</sequence>
<feature type="signal peptide" evidence="2">
    <location>
        <begin position="1"/>
        <end position="23"/>
    </location>
</feature>
<dbReference type="Proteomes" id="UP000007110">
    <property type="component" value="Unassembled WGS sequence"/>
</dbReference>
<protein>
    <submittedName>
        <fullName evidence="3">Uncharacterized protein</fullName>
    </submittedName>
</protein>
<feature type="compositionally biased region" description="Polar residues" evidence="1">
    <location>
        <begin position="34"/>
        <end position="44"/>
    </location>
</feature>
<dbReference type="AlphaFoldDB" id="A0A7M7N7K0"/>
<evidence type="ECO:0000256" key="2">
    <source>
        <dbReference type="SAM" id="SignalP"/>
    </source>
</evidence>
<feature type="compositionally biased region" description="Polar residues" evidence="1">
    <location>
        <begin position="55"/>
        <end position="71"/>
    </location>
</feature>
<dbReference type="PANTHER" id="PTHR26391:SF18">
    <property type="entry name" value="PROTEIN KINASE RECEPTOR TIE-1, PUTATIVE-RELATED"/>
    <property type="match status" value="1"/>
</dbReference>
<evidence type="ECO:0000313" key="4">
    <source>
        <dbReference type="Proteomes" id="UP000007110"/>
    </source>
</evidence>
<organism evidence="3 4">
    <name type="scientific">Strongylocentrotus purpuratus</name>
    <name type="common">Purple sea urchin</name>
    <dbReference type="NCBI Taxonomy" id="7668"/>
    <lineage>
        <taxon>Eukaryota</taxon>
        <taxon>Metazoa</taxon>
        <taxon>Echinodermata</taxon>
        <taxon>Eleutherozoa</taxon>
        <taxon>Echinozoa</taxon>
        <taxon>Echinoidea</taxon>
        <taxon>Euechinoidea</taxon>
        <taxon>Echinacea</taxon>
        <taxon>Camarodonta</taxon>
        <taxon>Echinidea</taxon>
        <taxon>Strongylocentrotidae</taxon>
        <taxon>Strongylocentrotus</taxon>
    </lineage>
</organism>
<feature type="region of interest" description="Disordered" evidence="1">
    <location>
        <begin position="25"/>
        <end position="104"/>
    </location>
</feature>
<name>A0A7M7N7K0_STRPU</name>
<proteinExistence type="predicted"/>
<feature type="compositionally biased region" description="Basic and acidic residues" evidence="1">
    <location>
        <begin position="72"/>
        <end position="84"/>
    </location>
</feature>
<dbReference type="KEGG" id="spu:115920564"/>
<dbReference type="EnsemblMetazoa" id="XM_030976485">
    <property type="protein sequence ID" value="XP_030832345"/>
    <property type="gene ID" value="LOC115920564"/>
</dbReference>
<evidence type="ECO:0000313" key="3">
    <source>
        <dbReference type="EnsemblMetazoa" id="XP_030832345"/>
    </source>
</evidence>
<reference evidence="4" key="1">
    <citation type="submission" date="2015-02" db="EMBL/GenBank/DDBJ databases">
        <title>Genome sequencing for Strongylocentrotus purpuratus.</title>
        <authorList>
            <person name="Murali S."/>
            <person name="Liu Y."/>
            <person name="Vee V."/>
            <person name="English A."/>
            <person name="Wang M."/>
            <person name="Skinner E."/>
            <person name="Han Y."/>
            <person name="Muzny D.M."/>
            <person name="Worley K.C."/>
            <person name="Gibbs R.A."/>
        </authorList>
    </citation>
    <scope>NUCLEOTIDE SEQUENCE</scope>
</reference>
<keyword evidence="2" id="KW-0732">Signal</keyword>
<keyword evidence="4" id="KW-1185">Reference proteome</keyword>
<reference evidence="3" key="2">
    <citation type="submission" date="2021-01" db="UniProtKB">
        <authorList>
            <consortium name="EnsemblMetazoa"/>
        </authorList>
    </citation>
    <scope>IDENTIFICATION</scope>
</reference>
<dbReference type="GeneID" id="115920564"/>
<dbReference type="PANTHER" id="PTHR26391">
    <property type="entry name" value="INACTIVE TYROSINE-PROTEIN KINASE 7"/>
    <property type="match status" value="1"/>
</dbReference>
<dbReference type="InParanoid" id="A0A7M7N7K0"/>
<dbReference type="RefSeq" id="XP_030832345.1">
    <property type="nucleotide sequence ID" value="XM_030976485.1"/>
</dbReference>
<evidence type="ECO:0000256" key="1">
    <source>
        <dbReference type="SAM" id="MobiDB-lite"/>
    </source>
</evidence>
<feature type="chain" id="PRO_5029515819" evidence="2">
    <location>
        <begin position="24"/>
        <end position="104"/>
    </location>
</feature>
<accession>A0A7M7N7K0</accession>